<dbReference type="NCBIfam" id="TIGR04105">
    <property type="entry name" value="FeFe_hydrog_B1"/>
    <property type="match status" value="1"/>
</dbReference>
<dbReference type="Pfam" id="PF12838">
    <property type="entry name" value="Fer4_7"/>
    <property type="match status" value="1"/>
</dbReference>
<proteinExistence type="predicted"/>
<dbReference type="eggNOG" id="COG4624">
    <property type="taxonomic scope" value="Bacteria"/>
</dbReference>
<dbReference type="InterPro" id="IPR027631">
    <property type="entry name" value="Mono_FeFe_hydrog"/>
</dbReference>
<dbReference type="PROSITE" id="PS51379">
    <property type="entry name" value="4FE4S_FER_2"/>
    <property type="match status" value="3"/>
</dbReference>
<protein>
    <submittedName>
        <fullName evidence="5">4Fe-4S binding domain protein</fullName>
    </submittedName>
</protein>
<dbReference type="PANTHER" id="PTHR11615">
    <property type="entry name" value="NITRATE, FORMATE, IRON DEHYDROGENASE"/>
    <property type="match status" value="1"/>
</dbReference>
<comment type="caution">
    <text evidence="5">The sequence shown here is derived from an EMBL/GenBank/DDBJ whole genome shotgun (WGS) entry which is preliminary data.</text>
</comment>
<name>A7VTP6_9FIRM</name>
<dbReference type="Gene3D" id="3.40.950.10">
    <property type="entry name" value="Fe-only Hydrogenase (Larger Subunit), Chain L, domain 3"/>
    <property type="match status" value="1"/>
</dbReference>
<keyword evidence="2" id="KW-0408">Iron</keyword>
<dbReference type="InterPro" id="IPR017896">
    <property type="entry name" value="4Fe4S_Fe-S-bd"/>
</dbReference>
<dbReference type="SUPFAM" id="SSF53920">
    <property type="entry name" value="Fe-only hydrogenase"/>
    <property type="match status" value="1"/>
</dbReference>
<dbReference type="Gene3D" id="3.30.70.20">
    <property type="match status" value="2"/>
</dbReference>
<evidence type="ECO:0000259" key="4">
    <source>
        <dbReference type="PROSITE" id="PS51379"/>
    </source>
</evidence>
<gene>
    <name evidence="5" type="ORF">CLOLEP_01939</name>
</gene>
<evidence type="ECO:0000256" key="1">
    <source>
        <dbReference type="ARBA" id="ARBA00022723"/>
    </source>
</evidence>
<dbReference type="SUPFAM" id="SSF54862">
    <property type="entry name" value="4Fe-4S ferredoxins"/>
    <property type="match status" value="1"/>
</dbReference>
<dbReference type="eggNOG" id="COG1142">
    <property type="taxonomic scope" value="Bacteria"/>
</dbReference>
<evidence type="ECO:0000313" key="6">
    <source>
        <dbReference type="Proteomes" id="UP000003490"/>
    </source>
</evidence>
<feature type="domain" description="4Fe-4S ferredoxin-type" evidence="4">
    <location>
        <begin position="188"/>
        <end position="217"/>
    </location>
</feature>
<dbReference type="InterPro" id="IPR057431">
    <property type="entry name" value="LdpA_Fe-S-bd"/>
</dbReference>
<keyword evidence="1" id="KW-0479">Metal-binding</keyword>
<dbReference type="Pfam" id="PF25160">
    <property type="entry name" value="LdpA_Fe-S-bd"/>
    <property type="match status" value="1"/>
</dbReference>
<dbReference type="GO" id="GO:0046872">
    <property type="term" value="F:metal ion binding"/>
    <property type="evidence" value="ECO:0007669"/>
    <property type="project" value="UniProtKB-KW"/>
</dbReference>
<reference evidence="5 6" key="1">
    <citation type="submission" date="2007-08" db="EMBL/GenBank/DDBJ databases">
        <title>Draft genome sequence of Clostridium leptum (DSM 753).</title>
        <authorList>
            <person name="Sudarsanam P."/>
            <person name="Ley R."/>
            <person name="Guruge J."/>
            <person name="Turnbaugh P.J."/>
            <person name="Mahowald M."/>
            <person name="Liep D."/>
            <person name="Gordon J."/>
        </authorList>
    </citation>
    <scope>NUCLEOTIDE SEQUENCE [LARGE SCALE GENOMIC DNA]</scope>
    <source>
        <strain evidence="5 6">DSM 753</strain>
    </source>
</reference>
<dbReference type="InterPro" id="IPR004108">
    <property type="entry name" value="Fe_hydrogenase_lsu_C"/>
</dbReference>
<dbReference type="PROSITE" id="PS00198">
    <property type="entry name" value="4FE4S_FER_1"/>
    <property type="match status" value="2"/>
</dbReference>
<dbReference type="InterPro" id="IPR009016">
    <property type="entry name" value="Fe_hydrogenase"/>
</dbReference>
<organism evidence="5 6">
    <name type="scientific">[Clostridium] leptum DSM 753</name>
    <dbReference type="NCBI Taxonomy" id="428125"/>
    <lineage>
        <taxon>Bacteria</taxon>
        <taxon>Bacillati</taxon>
        <taxon>Bacillota</taxon>
        <taxon>Clostridia</taxon>
        <taxon>Eubacteriales</taxon>
        <taxon>Oscillospiraceae</taxon>
        <taxon>Oscillospiraceae incertae sedis</taxon>
    </lineage>
</organism>
<evidence type="ECO:0000313" key="5">
    <source>
        <dbReference type="EMBL" id="EDO61542.1"/>
    </source>
</evidence>
<evidence type="ECO:0000256" key="2">
    <source>
        <dbReference type="ARBA" id="ARBA00023004"/>
    </source>
</evidence>
<dbReference type="GO" id="GO:0051536">
    <property type="term" value="F:iron-sulfur cluster binding"/>
    <property type="evidence" value="ECO:0007669"/>
    <property type="project" value="UniProtKB-KW"/>
</dbReference>
<dbReference type="Pfam" id="PF02906">
    <property type="entry name" value="Fe_hyd_lg_C"/>
    <property type="match status" value="1"/>
</dbReference>
<evidence type="ECO:0000256" key="3">
    <source>
        <dbReference type="ARBA" id="ARBA00023014"/>
    </source>
</evidence>
<dbReference type="CDD" id="cd10549">
    <property type="entry name" value="MtMvhB_like"/>
    <property type="match status" value="1"/>
</dbReference>
<dbReference type="HOGENOM" id="CLU_039046_0_1_9"/>
<dbReference type="AlphaFoldDB" id="A7VTP6"/>
<dbReference type="Proteomes" id="UP000003490">
    <property type="component" value="Unassembled WGS sequence"/>
</dbReference>
<accession>A7VTP6</accession>
<dbReference type="InterPro" id="IPR017900">
    <property type="entry name" value="4Fe4S_Fe_S_CS"/>
</dbReference>
<feature type="domain" description="4Fe-4S ferredoxin-type" evidence="4">
    <location>
        <begin position="234"/>
        <end position="263"/>
    </location>
</feature>
<feature type="domain" description="4Fe-4S ferredoxin-type" evidence="4">
    <location>
        <begin position="158"/>
        <end position="187"/>
    </location>
</feature>
<dbReference type="InterPro" id="IPR050340">
    <property type="entry name" value="Cytosolic_Fe-S_CAF"/>
</dbReference>
<reference evidence="5 6" key="2">
    <citation type="submission" date="2007-08" db="EMBL/GenBank/DDBJ databases">
        <authorList>
            <person name="Fulton L."/>
            <person name="Clifton S."/>
            <person name="Fulton B."/>
            <person name="Xu J."/>
            <person name="Minx P."/>
            <person name="Pepin K.H."/>
            <person name="Johnson M."/>
            <person name="Thiruvilangam P."/>
            <person name="Bhonagiri V."/>
            <person name="Nash W.E."/>
            <person name="Wang C."/>
            <person name="Mardis E.R."/>
            <person name="Wilson R.K."/>
        </authorList>
    </citation>
    <scope>NUCLEOTIDE SEQUENCE [LARGE SCALE GENOMIC DNA]</scope>
    <source>
        <strain evidence="5 6">DSM 753</strain>
    </source>
</reference>
<dbReference type="EMBL" id="ABCB02000018">
    <property type="protein sequence ID" value="EDO61542.1"/>
    <property type="molecule type" value="Genomic_DNA"/>
</dbReference>
<sequence>MLEPVWSLFGAPQLAAGFWVPDRADAYPGGKDAKDLENDQDPFVVPYGARCRRIGGRVTIRKVEEPMRYDNDAKQMKFEVLLRVAQLAYAGDLEEKSDSIPYDIIPGRVARFRCCVYREREILRERVILARGKHLPTNPDGSGTVTVLPAACEGCPINRFTVTANCQRCMAKKCVAACPFGAITVTGSGAYIDPAKCKECGRCAAACPYNAISDTMRPCLRSCPVDAITMDENKQASIKYERCIGCGACTMDCPFGAISDTSSIVEVIEQLKGKKQVYAMFAPAIEGQFGTATVGMLKAALKKLGFDDSFEVALGADAVAQHEAHELKEAIQTGRKMTTSCCPAFFTMIKKHFPKLIPNISSTVSPMTATARYVKYLHPHALTVFIGPCIAKKQEIQHVKDSADYVLTFEELAAMFKAQNVDPMEMADDVQDGSVYGKGFAQSGGVSGAVMEVLDEEGFEMPVTCRKCMGAKECKKALIAMNAGKMPENIIEGMACPGGCLDGPAAVDTLQKVVKNRSKLLPKADKRTITENVLEHGFDKIKMDDL</sequence>
<keyword evidence="3" id="KW-0411">Iron-sulfur</keyword>